<proteinExistence type="predicted"/>
<keyword evidence="3" id="KW-1185">Reference proteome</keyword>
<feature type="chain" id="PRO_5046105754" evidence="1">
    <location>
        <begin position="19"/>
        <end position="60"/>
    </location>
</feature>
<dbReference type="EMBL" id="JAPCWZ010000007">
    <property type="protein sequence ID" value="KAK8855431.1"/>
    <property type="molecule type" value="Genomic_DNA"/>
</dbReference>
<evidence type="ECO:0000313" key="3">
    <source>
        <dbReference type="Proteomes" id="UP001390339"/>
    </source>
</evidence>
<feature type="signal peptide" evidence="1">
    <location>
        <begin position="1"/>
        <end position="18"/>
    </location>
</feature>
<sequence>MGPFAALISFIMVALVATSPAPAADAAADWEESLYRRDPVLYRATCCGNSACGCKRCFEC</sequence>
<name>A0ABR2HZC3_9PEZI</name>
<keyword evidence="1" id="KW-0732">Signal</keyword>
<gene>
    <name evidence="2" type="ORF">PGQ11_011343</name>
</gene>
<evidence type="ECO:0000256" key="1">
    <source>
        <dbReference type="SAM" id="SignalP"/>
    </source>
</evidence>
<accession>A0ABR2HZC3</accession>
<reference evidence="2 3" key="1">
    <citation type="journal article" date="2024" name="IMA Fungus">
        <title>Apiospora arundinis, a panoply of carbohydrate-active enzymes and secondary metabolites.</title>
        <authorList>
            <person name="Sorensen T."/>
            <person name="Petersen C."/>
            <person name="Muurmann A.T."/>
            <person name="Christiansen J.V."/>
            <person name="Brundto M.L."/>
            <person name="Overgaard C.K."/>
            <person name="Boysen A.T."/>
            <person name="Wollenberg R.D."/>
            <person name="Larsen T.O."/>
            <person name="Sorensen J.L."/>
            <person name="Nielsen K.L."/>
            <person name="Sondergaard T.E."/>
        </authorList>
    </citation>
    <scope>NUCLEOTIDE SEQUENCE [LARGE SCALE GENOMIC DNA]</scope>
    <source>
        <strain evidence="2 3">AAU 773</strain>
    </source>
</reference>
<evidence type="ECO:0000313" key="2">
    <source>
        <dbReference type="EMBL" id="KAK8855431.1"/>
    </source>
</evidence>
<dbReference type="Proteomes" id="UP001390339">
    <property type="component" value="Unassembled WGS sequence"/>
</dbReference>
<protein>
    <submittedName>
        <fullName evidence="2">Uncharacterized protein</fullName>
    </submittedName>
</protein>
<comment type="caution">
    <text evidence="2">The sequence shown here is derived from an EMBL/GenBank/DDBJ whole genome shotgun (WGS) entry which is preliminary data.</text>
</comment>
<organism evidence="2 3">
    <name type="scientific">Apiospora arundinis</name>
    <dbReference type="NCBI Taxonomy" id="335852"/>
    <lineage>
        <taxon>Eukaryota</taxon>
        <taxon>Fungi</taxon>
        <taxon>Dikarya</taxon>
        <taxon>Ascomycota</taxon>
        <taxon>Pezizomycotina</taxon>
        <taxon>Sordariomycetes</taxon>
        <taxon>Xylariomycetidae</taxon>
        <taxon>Amphisphaeriales</taxon>
        <taxon>Apiosporaceae</taxon>
        <taxon>Apiospora</taxon>
    </lineage>
</organism>